<feature type="domain" description="Core-binding (CB)" evidence="6">
    <location>
        <begin position="5"/>
        <end position="84"/>
    </location>
</feature>
<reference evidence="10" key="2">
    <citation type="submission" date="2018-05" db="EMBL/GenBank/DDBJ databases">
        <title>Genome Sequencing of selected type strains of the family Eggerthellaceae.</title>
        <authorList>
            <person name="Danylec N."/>
            <person name="Stoll D.A."/>
            <person name="Doetsch A."/>
            <person name="Huch M."/>
        </authorList>
    </citation>
    <scope>NUCLEOTIDE SEQUENCE [LARGE SCALE GENOMIC DNA]</scope>
    <source>
        <strain evidence="10">DSM 16107</strain>
    </source>
</reference>
<dbReference type="GO" id="GO:0015074">
    <property type="term" value="P:DNA integration"/>
    <property type="evidence" value="ECO:0007669"/>
    <property type="project" value="UniProtKB-KW"/>
</dbReference>
<dbReference type="InterPro" id="IPR050090">
    <property type="entry name" value="Tyrosine_recombinase_XerCD"/>
</dbReference>
<sequence length="281" mass="32623">MGTSALGERQLDRFRLHLIEEERSANTIEKYLRDVRALFAQYPGETRFSKEMILDYKGRLIGKYKSTSVNSMLVALNQFFRFCQREDLRVKLVKIQRSAFREHWKELTPSEYKKLVRAAQTKQKERLGLLLQTICSTGIRVSEHRFMTVEALQAGMARIASKGKERTVFLPDKLRKRLLKYCRKKKIASGPIFVTRNGNPMNRCNIWAEMKALCESAGVDARKCFPHNLRHLFALAYYRLEKDVVRLADILGHASIETTRIYTSTTDAECIRSLTRLNLLI</sequence>
<reference evidence="8" key="3">
    <citation type="journal article" date="2019" name="Microbiol. Resour. Announc.">
        <title>Draft Genome Sequences of Type Strains of Gordonibacter faecihominis, Paraeggerthella hongkongensis, Parvibacter caecicola,Slackia equolifaciens, Slackia faecicanis, and Slackia isoflavoniconvertens.</title>
        <authorList>
            <person name="Danylec N."/>
            <person name="Stoll D.A."/>
            <person name="Dotsch A."/>
            <person name="Huch M."/>
        </authorList>
    </citation>
    <scope>NUCLEOTIDE SEQUENCE</scope>
    <source>
        <strain evidence="8">DSM 16107</strain>
    </source>
</reference>
<evidence type="ECO:0000313" key="10">
    <source>
        <dbReference type="Proteomes" id="UP000270112"/>
    </source>
</evidence>
<dbReference type="InterPro" id="IPR013762">
    <property type="entry name" value="Integrase-like_cat_sf"/>
</dbReference>
<dbReference type="EMBL" id="PPTT01000008">
    <property type="protein sequence ID" value="RDB69617.1"/>
    <property type="molecule type" value="Genomic_DNA"/>
</dbReference>
<evidence type="ECO:0000256" key="4">
    <source>
        <dbReference type="PROSITE-ProRule" id="PRU01248"/>
    </source>
</evidence>
<dbReference type="SUPFAM" id="SSF56349">
    <property type="entry name" value="DNA breaking-rejoining enzymes"/>
    <property type="match status" value="1"/>
</dbReference>
<evidence type="ECO:0000259" key="6">
    <source>
        <dbReference type="PROSITE" id="PS51900"/>
    </source>
</evidence>
<dbReference type="GO" id="GO:0003677">
    <property type="term" value="F:DNA binding"/>
    <property type="evidence" value="ECO:0007669"/>
    <property type="project" value="UniProtKB-UniRule"/>
</dbReference>
<reference evidence="7 9" key="1">
    <citation type="journal article" date="2018" name="Elife">
        <title>Discovery and characterization of a prevalent human gut bacterial enzyme sufficient for the inactivation of a family of plant toxins.</title>
        <authorList>
            <person name="Koppel N."/>
            <person name="Bisanz J.E."/>
            <person name="Pandelia M.E."/>
            <person name="Turnbaugh P.J."/>
            <person name="Balskus E.P."/>
        </authorList>
    </citation>
    <scope>NUCLEOTIDE SEQUENCE [LARGE SCALE GENOMIC DNA]</scope>
    <source>
        <strain evidence="7 9">DSM 16107</strain>
    </source>
</reference>
<evidence type="ECO:0000256" key="3">
    <source>
        <dbReference type="ARBA" id="ARBA00023172"/>
    </source>
</evidence>
<dbReference type="Pfam" id="PF02899">
    <property type="entry name" value="Phage_int_SAM_1"/>
    <property type="match status" value="1"/>
</dbReference>
<evidence type="ECO:0000256" key="2">
    <source>
        <dbReference type="ARBA" id="ARBA00023125"/>
    </source>
</evidence>
<feature type="domain" description="Tyr recombinase" evidence="5">
    <location>
        <begin position="102"/>
        <end position="276"/>
    </location>
</feature>
<dbReference type="PANTHER" id="PTHR30349">
    <property type="entry name" value="PHAGE INTEGRASE-RELATED"/>
    <property type="match status" value="1"/>
</dbReference>
<dbReference type="Gene3D" id="1.10.150.130">
    <property type="match status" value="1"/>
</dbReference>
<proteinExistence type="predicted"/>
<evidence type="ECO:0000259" key="5">
    <source>
        <dbReference type="PROSITE" id="PS51898"/>
    </source>
</evidence>
<organism evidence="8 10">
    <name type="scientific">Eggerthella sinensis</name>
    <dbReference type="NCBI Taxonomy" id="242230"/>
    <lineage>
        <taxon>Bacteria</taxon>
        <taxon>Bacillati</taxon>
        <taxon>Actinomycetota</taxon>
        <taxon>Coriobacteriia</taxon>
        <taxon>Eggerthellales</taxon>
        <taxon>Eggerthellaceae</taxon>
        <taxon>Eggerthella</taxon>
    </lineage>
</organism>
<dbReference type="InterPro" id="IPR002104">
    <property type="entry name" value="Integrase_catalytic"/>
</dbReference>
<gene>
    <name evidence="7" type="ORF">C1876_06055</name>
    <name evidence="8" type="ORF">DMP09_04605</name>
</gene>
<dbReference type="EMBL" id="QICC01000011">
    <property type="protein sequence ID" value="RNM42522.1"/>
    <property type="molecule type" value="Genomic_DNA"/>
</dbReference>
<dbReference type="InterPro" id="IPR044068">
    <property type="entry name" value="CB"/>
</dbReference>
<dbReference type="Gene3D" id="1.10.443.10">
    <property type="entry name" value="Intergrase catalytic core"/>
    <property type="match status" value="1"/>
</dbReference>
<evidence type="ECO:0000313" key="8">
    <source>
        <dbReference type="EMBL" id="RNM42522.1"/>
    </source>
</evidence>
<dbReference type="AlphaFoldDB" id="A0A3N0J1Q2"/>
<name>A0A3N0J1Q2_9ACTN</name>
<keyword evidence="9" id="KW-1185">Reference proteome</keyword>
<dbReference type="Pfam" id="PF00589">
    <property type="entry name" value="Phage_integrase"/>
    <property type="match status" value="1"/>
</dbReference>
<dbReference type="Proteomes" id="UP000270112">
    <property type="component" value="Unassembled WGS sequence"/>
</dbReference>
<dbReference type="PANTHER" id="PTHR30349:SF89">
    <property type="entry name" value="INTEGRASE_RECOMBINASE"/>
    <property type="match status" value="1"/>
</dbReference>
<protein>
    <submittedName>
        <fullName evidence="8">Integrase</fullName>
    </submittedName>
</protein>
<evidence type="ECO:0000256" key="1">
    <source>
        <dbReference type="ARBA" id="ARBA00022908"/>
    </source>
</evidence>
<keyword evidence="2 4" id="KW-0238">DNA-binding</keyword>
<dbReference type="OrthoDB" id="9801717at2"/>
<accession>A0A3N0J1Q2</accession>
<evidence type="ECO:0000313" key="7">
    <source>
        <dbReference type="EMBL" id="RDB69617.1"/>
    </source>
</evidence>
<dbReference type="InterPro" id="IPR004107">
    <property type="entry name" value="Integrase_SAM-like_N"/>
</dbReference>
<dbReference type="PROSITE" id="PS51900">
    <property type="entry name" value="CB"/>
    <property type="match status" value="1"/>
</dbReference>
<keyword evidence="1" id="KW-0229">DNA integration</keyword>
<dbReference type="InterPro" id="IPR011010">
    <property type="entry name" value="DNA_brk_join_enz"/>
</dbReference>
<dbReference type="InterPro" id="IPR010998">
    <property type="entry name" value="Integrase_recombinase_N"/>
</dbReference>
<dbReference type="Proteomes" id="UP000253817">
    <property type="component" value="Unassembled WGS sequence"/>
</dbReference>
<keyword evidence="3" id="KW-0233">DNA recombination</keyword>
<dbReference type="GO" id="GO:0006310">
    <property type="term" value="P:DNA recombination"/>
    <property type="evidence" value="ECO:0007669"/>
    <property type="project" value="UniProtKB-KW"/>
</dbReference>
<comment type="caution">
    <text evidence="8">The sequence shown here is derived from an EMBL/GenBank/DDBJ whole genome shotgun (WGS) entry which is preliminary data.</text>
</comment>
<evidence type="ECO:0000313" key="9">
    <source>
        <dbReference type="Proteomes" id="UP000253817"/>
    </source>
</evidence>
<dbReference type="PROSITE" id="PS51898">
    <property type="entry name" value="TYR_RECOMBINASE"/>
    <property type="match status" value="1"/>
</dbReference>